<organism evidence="1 2">
    <name type="scientific">Monoraphidium neglectum</name>
    <dbReference type="NCBI Taxonomy" id="145388"/>
    <lineage>
        <taxon>Eukaryota</taxon>
        <taxon>Viridiplantae</taxon>
        <taxon>Chlorophyta</taxon>
        <taxon>core chlorophytes</taxon>
        <taxon>Chlorophyceae</taxon>
        <taxon>CS clade</taxon>
        <taxon>Sphaeropleales</taxon>
        <taxon>Selenastraceae</taxon>
        <taxon>Monoraphidium</taxon>
    </lineage>
</organism>
<evidence type="ECO:0000313" key="1">
    <source>
        <dbReference type="EMBL" id="KIY93200.1"/>
    </source>
</evidence>
<evidence type="ECO:0000313" key="2">
    <source>
        <dbReference type="Proteomes" id="UP000054498"/>
    </source>
</evidence>
<proteinExistence type="predicted"/>
<protein>
    <submittedName>
        <fullName evidence="1">Uncharacterized protein</fullName>
    </submittedName>
</protein>
<keyword evidence="2" id="KW-1185">Reference proteome</keyword>
<reference evidence="1 2" key="1">
    <citation type="journal article" date="2013" name="BMC Genomics">
        <title>Reconstruction of the lipid metabolism for the microalga Monoraphidium neglectum from its genome sequence reveals characteristics suitable for biofuel production.</title>
        <authorList>
            <person name="Bogen C."/>
            <person name="Al-Dilaimi A."/>
            <person name="Albersmeier A."/>
            <person name="Wichmann J."/>
            <person name="Grundmann M."/>
            <person name="Rupp O."/>
            <person name="Lauersen K.J."/>
            <person name="Blifernez-Klassen O."/>
            <person name="Kalinowski J."/>
            <person name="Goesmann A."/>
            <person name="Mussgnug J.H."/>
            <person name="Kruse O."/>
        </authorList>
    </citation>
    <scope>NUCLEOTIDE SEQUENCE [LARGE SCALE GENOMIC DNA]</scope>
    <source>
        <strain evidence="1 2">SAG 48.87</strain>
    </source>
</reference>
<dbReference type="EMBL" id="KK104962">
    <property type="protein sequence ID" value="KIY93200.1"/>
    <property type="molecule type" value="Genomic_DNA"/>
</dbReference>
<feature type="non-terminal residue" evidence="1">
    <location>
        <position position="163"/>
    </location>
</feature>
<name>A0A0D2MDB4_9CHLO</name>
<dbReference type="RefSeq" id="XP_013892220.1">
    <property type="nucleotide sequence ID" value="XM_014036766.1"/>
</dbReference>
<dbReference type="AlphaFoldDB" id="A0A0D2MDB4"/>
<accession>A0A0D2MDB4</accession>
<dbReference type="KEGG" id="mng:MNEG_14762"/>
<sequence length="163" mass="17811">MLGRVLQCLMTTEDPEDENSCCCATAATRARARAAVRAAVRAARLACRALDAAAREQLATRVLLTPDSLAAATPDWARLPGLTALAFDGWGVLQRPPPEQRAFPQLVVNLEAARLRPASPADQASAAAFRRLQARFLEGFLSEGQAFDESQRRHRLLIRCFLL</sequence>
<dbReference type="Proteomes" id="UP000054498">
    <property type="component" value="Unassembled WGS sequence"/>
</dbReference>
<gene>
    <name evidence="1" type="ORF">MNEG_14762</name>
</gene>
<dbReference type="GeneID" id="25732356"/>